<accession>A0A420VHY9</accession>
<reference evidence="1 2" key="1">
    <citation type="submission" date="2013-12" db="EMBL/GenBank/DDBJ databases">
        <title>Genome and proteome characterization of Caldibacillus debilis GB1 derived from a cellulolytic aero-tolerant co-culture.</title>
        <authorList>
            <person name="Wushke S.T."/>
            <person name="Zhang X."/>
            <person name="Fristensky B."/>
            <person name="Wilkins J.A."/>
            <person name="Levin D.B."/>
            <person name="Sparling R."/>
        </authorList>
    </citation>
    <scope>NUCLEOTIDE SEQUENCE [LARGE SCALE GENOMIC DNA]</scope>
    <source>
        <strain evidence="1 2">GB1</strain>
    </source>
</reference>
<dbReference type="AlphaFoldDB" id="A0A420VHY9"/>
<protein>
    <submittedName>
        <fullName evidence="1">Uncharacterized protein</fullName>
    </submittedName>
</protein>
<comment type="caution">
    <text evidence="1">The sequence shown here is derived from an EMBL/GenBank/DDBJ whole genome shotgun (WGS) entry which is preliminary data.</text>
</comment>
<name>A0A420VHY9_9BACI</name>
<evidence type="ECO:0000313" key="1">
    <source>
        <dbReference type="EMBL" id="RKO63187.1"/>
    </source>
</evidence>
<organism evidence="1 2">
    <name type="scientific">Caldibacillus debilis GB1</name>
    <dbReference type="NCBI Taxonomy" id="1339248"/>
    <lineage>
        <taxon>Bacteria</taxon>
        <taxon>Bacillati</taxon>
        <taxon>Bacillota</taxon>
        <taxon>Bacilli</taxon>
        <taxon>Bacillales</taxon>
        <taxon>Bacillaceae</taxon>
        <taxon>Caldibacillus</taxon>
    </lineage>
</organism>
<gene>
    <name evidence="1" type="ORF">Cdeb_00277</name>
</gene>
<proteinExistence type="predicted"/>
<keyword evidence="2" id="KW-1185">Reference proteome</keyword>
<dbReference type="EMBL" id="AZRV01000011">
    <property type="protein sequence ID" value="RKO63187.1"/>
    <property type="molecule type" value="Genomic_DNA"/>
</dbReference>
<dbReference type="Proteomes" id="UP000286235">
    <property type="component" value="Unassembled WGS sequence"/>
</dbReference>
<sequence>MNFIRRRKTAVPAATLFLLHCFIVRQEKDDK</sequence>
<evidence type="ECO:0000313" key="2">
    <source>
        <dbReference type="Proteomes" id="UP000286235"/>
    </source>
</evidence>